<proteinExistence type="predicted"/>
<feature type="non-terminal residue" evidence="2">
    <location>
        <position position="1"/>
    </location>
</feature>
<keyword evidence="2" id="KW-0418">Kinase</keyword>
<evidence type="ECO:0000256" key="1">
    <source>
        <dbReference type="SAM" id="MobiDB-lite"/>
    </source>
</evidence>
<protein>
    <submittedName>
        <fullName evidence="2">Sensor histidine kinase</fullName>
    </submittedName>
</protein>
<dbReference type="GO" id="GO:0016301">
    <property type="term" value="F:kinase activity"/>
    <property type="evidence" value="ECO:0007669"/>
    <property type="project" value="UniProtKB-KW"/>
</dbReference>
<evidence type="ECO:0000313" key="3">
    <source>
        <dbReference type="Proteomes" id="UP000294513"/>
    </source>
</evidence>
<dbReference type="Gene3D" id="3.30.565.10">
    <property type="entry name" value="Histidine kinase-like ATPase, C-terminal domain"/>
    <property type="match status" value="1"/>
</dbReference>
<dbReference type="EMBL" id="SMKU01000584">
    <property type="protein sequence ID" value="TDD61030.1"/>
    <property type="molecule type" value="Genomic_DNA"/>
</dbReference>
<accession>A0A4R4ZRN7</accession>
<keyword evidence="2" id="KW-0808">Transferase</keyword>
<keyword evidence="3" id="KW-1185">Reference proteome</keyword>
<feature type="region of interest" description="Disordered" evidence="1">
    <location>
        <begin position="1"/>
        <end position="42"/>
    </location>
</feature>
<reference evidence="2 3" key="1">
    <citation type="submission" date="2019-03" db="EMBL/GenBank/DDBJ databases">
        <title>Draft genome sequences of novel Actinobacteria.</title>
        <authorList>
            <person name="Sahin N."/>
            <person name="Ay H."/>
            <person name="Saygin H."/>
        </authorList>
    </citation>
    <scope>NUCLEOTIDE SEQUENCE [LARGE SCALE GENOMIC DNA]</scope>
    <source>
        <strain evidence="2 3">H3C3</strain>
    </source>
</reference>
<organism evidence="2 3">
    <name type="scientific">Actinomadura rubrisoli</name>
    <dbReference type="NCBI Taxonomy" id="2530368"/>
    <lineage>
        <taxon>Bacteria</taxon>
        <taxon>Bacillati</taxon>
        <taxon>Actinomycetota</taxon>
        <taxon>Actinomycetes</taxon>
        <taxon>Streptosporangiales</taxon>
        <taxon>Thermomonosporaceae</taxon>
        <taxon>Actinomadura</taxon>
    </lineage>
</organism>
<name>A0A4R4ZRN7_9ACTN</name>
<evidence type="ECO:0000313" key="2">
    <source>
        <dbReference type="EMBL" id="TDD61030.1"/>
    </source>
</evidence>
<comment type="caution">
    <text evidence="2">The sequence shown here is derived from an EMBL/GenBank/DDBJ whole genome shotgun (WGS) entry which is preliminary data.</text>
</comment>
<dbReference type="Proteomes" id="UP000294513">
    <property type="component" value="Unassembled WGS sequence"/>
</dbReference>
<dbReference type="AlphaFoldDB" id="A0A4R4ZRN7"/>
<gene>
    <name evidence="2" type="ORF">E1298_45665</name>
</gene>
<dbReference type="InterPro" id="IPR036890">
    <property type="entry name" value="HATPase_C_sf"/>
</dbReference>
<sequence>LLGMRERAAAVGGDLRTGPGPVGGFLVEATLPSAPDEGGTLP</sequence>